<dbReference type="GeneID" id="5015362"/>
<dbReference type="InParanoid" id="A0BUG3"/>
<dbReference type="AlphaFoldDB" id="A0BUG3"/>
<accession>A0BUG3</accession>
<dbReference type="Proteomes" id="UP000000600">
    <property type="component" value="Unassembled WGS sequence"/>
</dbReference>
<evidence type="ECO:0000313" key="1">
    <source>
        <dbReference type="EMBL" id="CAK62180.1"/>
    </source>
</evidence>
<gene>
    <name evidence="1" type="ORF">GSPATT00032412001</name>
</gene>
<name>A0BUG3_PARTE</name>
<keyword evidence="2" id="KW-1185">Reference proteome</keyword>
<organism evidence="1 2">
    <name type="scientific">Paramecium tetraurelia</name>
    <dbReference type="NCBI Taxonomy" id="5888"/>
    <lineage>
        <taxon>Eukaryota</taxon>
        <taxon>Sar</taxon>
        <taxon>Alveolata</taxon>
        <taxon>Ciliophora</taxon>
        <taxon>Intramacronucleata</taxon>
        <taxon>Oligohymenophorea</taxon>
        <taxon>Peniculida</taxon>
        <taxon>Parameciidae</taxon>
        <taxon>Paramecium</taxon>
    </lineage>
</organism>
<dbReference type="EMBL" id="CT868018">
    <property type="protein sequence ID" value="CAK62180.1"/>
    <property type="molecule type" value="Genomic_DNA"/>
</dbReference>
<protein>
    <recommendedName>
        <fullName evidence="3">CDT1 Geminin-binding domain-containing protein</fullName>
    </recommendedName>
</protein>
<sequence>MKAKIVSLFLKREHLILLSKMLQITENTTDQDIQIQKIDSQNQKSENRILKTERWPQQDLDYFQNCFLQIANLTFSYFKFHFPANSALQIKEHIKFVNVVKQINFGGVTIEEVFKQQRTRLNLDVSKITKSIKLIDEPIMPKLMNSKIDLDYIQTIQEKYFFPKNNDFMAPYLILNLKLHIHKTTARHQNNQLSSSITSLEDIPPFQFMNSNLIQPILNYESLTNSFEHKLNKLMQRNSLVQYTIKRYSNKIKQFEIKSEDDHTDTSLKEIKKLFCVQIKQLCDKKLIQSQIDTNLKLLNSQSFVDFSPKITPFQSIRVIESQIFNQIKEQESQEIHPISNQEQCDSKRVTPKAKSLNISQQYLQDSAMKCVETQKNFRFNQNESFNKLEQRLIKQSLKSLDFQQSELLDQSTGRNYRKINTQKLQDQSEKSQSNHRFQNIPHQTIEPPTSQFDIQNMDIQKSTLSNRNLQQKSLDRITLRPLAYQSARLQEIKDLNLKESSFPYIKDQLPNIGLITNDSHQQKLKESESKFSLQSNLLKRIQSNDSLKDMLLLQQKNCNLKNLLQKKLILLTHSEQILTTLMSNGSIRGTQLYQQLLQPITINSNAKILTPKSNNLISRTKFRRMQQESKIFSLK</sequence>
<evidence type="ECO:0008006" key="3">
    <source>
        <dbReference type="Google" id="ProtNLM"/>
    </source>
</evidence>
<dbReference type="OrthoDB" id="304018at2759"/>
<dbReference type="HOGENOM" id="CLU_455265_0_0_1"/>
<dbReference type="KEGG" id="ptm:GSPATT00032412001"/>
<proteinExistence type="predicted"/>
<evidence type="ECO:0000313" key="2">
    <source>
        <dbReference type="Proteomes" id="UP000000600"/>
    </source>
</evidence>
<dbReference type="RefSeq" id="XP_001429578.1">
    <property type="nucleotide sequence ID" value="XM_001429541.1"/>
</dbReference>
<reference evidence="1 2" key="1">
    <citation type="journal article" date="2006" name="Nature">
        <title>Global trends of whole-genome duplications revealed by the ciliate Paramecium tetraurelia.</title>
        <authorList>
            <consortium name="Genoscope"/>
            <person name="Aury J.-M."/>
            <person name="Jaillon O."/>
            <person name="Duret L."/>
            <person name="Noel B."/>
            <person name="Jubin C."/>
            <person name="Porcel B.M."/>
            <person name="Segurens B."/>
            <person name="Daubin V."/>
            <person name="Anthouard V."/>
            <person name="Aiach N."/>
            <person name="Arnaiz O."/>
            <person name="Billaut A."/>
            <person name="Beisson J."/>
            <person name="Blanc I."/>
            <person name="Bouhouche K."/>
            <person name="Camara F."/>
            <person name="Duharcourt S."/>
            <person name="Guigo R."/>
            <person name="Gogendeau D."/>
            <person name="Katinka M."/>
            <person name="Keller A.-M."/>
            <person name="Kissmehl R."/>
            <person name="Klotz C."/>
            <person name="Koll F."/>
            <person name="Le Moue A."/>
            <person name="Lepere C."/>
            <person name="Malinsky S."/>
            <person name="Nowacki M."/>
            <person name="Nowak J.K."/>
            <person name="Plattner H."/>
            <person name="Poulain J."/>
            <person name="Ruiz F."/>
            <person name="Serrano V."/>
            <person name="Zagulski M."/>
            <person name="Dessen P."/>
            <person name="Betermier M."/>
            <person name="Weissenbach J."/>
            <person name="Scarpelli C."/>
            <person name="Schachter V."/>
            <person name="Sperling L."/>
            <person name="Meyer E."/>
            <person name="Cohen J."/>
            <person name="Wincker P."/>
        </authorList>
    </citation>
    <scope>NUCLEOTIDE SEQUENCE [LARGE SCALE GENOMIC DNA]</scope>
    <source>
        <strain evidence="1 2">Stock d4-2</strain>
    </source>
</reference>
<dbReference type="OMA" id="EQCDSKR"/>